<keyword evidence="2" id="KW-1185">Reference proteome</keyword>
<dbReference type="EMBL" id="BAABUK010000017">
    <property type="protein sequence ID" value="GAA5813408.1"/>
    <property type="molecule type" value="Genomic_DNA"/>
</dbReference>
<evidence type="ECO:0000313" key="2">
    <source>
        <dbReference type="Proteomes" id="UP001473302"/>
    </source>
</evidence>
<proteinExistence type="predicted"/>
<dbReference type="Proteomes" id="UP001473302">
    <property type="component" value="Unassembled WGS sequence"/>
</dbReference>
<sequence length="68" mass="8031">MSEHAENEYGTKPTEWTNFTRSDVVYCPVDPKKSKTLPPVLIEVQYTVNGAFFRRLNEYCLMIRKQYP</sequence>
<comment type="caution">
    <text evidence="1">The sequence shown here is derived from an EMBL/GenBank/DDBJ whole genome shotgun (WGS) entry which is preliminary data.</text>
</comment>
<protein>
    <submittedName>
        <fullName evidence="1">Uncharacterized protein</fullName>
    </submittedName>
</protein>
<organism evidence="1 2">
    <name type="scientific">Mucor flavus</name>
    <dbReference type="NCBI Taxonomy" id="439312"/>
    <lineage>
        <taxon>Eukaryota</taxon>
        <taxon>Fungi</taxon>
        <taxon>Fungi incertae sedis</taxon>
        <taxon>Mucoromycota</taxon>
        <taxon>Mucoromycotina</taxon>
        <taxon>Mucoromycetes</taxon>
        <taxon>Mucorales</taxon>
        <taxon>Mucorineae</taxon>
        <taxon>Mucoraceae</taxon>
        <taxon>Mucor</taxon>
    </lineage>
</organism>
<gene>
    <name evidence="1" type="ORF">MFLAVUS_006886</name>
</gene>
<accession>A0ABP9Z2T3</accession>
<name>A0ABP9Z2T3_9FUNG</name>
<feature type="non-terminal residue" evidence="1">
    <location>
        <position position="68"/>
    </location>
</feature>
<evidence type="ECO:0000313" key="1">
    <source>
        <dbReference type="EMBL" id="GAA5813408.1"/>
    </source>
</evidence>
<reference evidence="1 2" key="1">
    <citation type="submission" date="2024-04" db="EMBL/GenBank/DDBJ databases">
        <title>genome sequences of Mucor flavus KT1a and Helicostylum pulchrum KT1b strains isolated from the surface of a dry-aged beef.</title>
        <authorList>
            <person name="Toyotome T."/>
            <person name="Hosono M."/>
            <person name="Torimaru M."/>
            <person name="Fukuda K."/>
            <person name="Mikami N."/>
        </authorList>
    </citation>
    <scope>NUCLEOTIDE SEQUENCE [LARGE SCALE GENOMIC DNA]</scope>
    <source>
        <strain evidence="1 2">KT1a</strain>
    </source>
</reference>